<gene>
    <name evidence="13" type="primary">DDX42</name>
    <name evidence="13" type="ORF">g.15858</name>
</gene>
<dbReference type="InterPro" id="IPR014014">
    <property type="entry name" value="RNA_helicase_DEAD_Q_motif"/>
</dbReference>
<dbReference type="Pfam" id="PF00270">
    <property type="entry name" value="DEAD"/>
    <property type="match status" value="1"/>
</dbReference>
<dbReference type="PROSITE" id="PS51194">
    <property type="entry name" value="HELICASE_CTER"/>
    <property type="match status" value="1"/>
</dbReference>
<comment type="similarity">
    <text evidence="8">Belongs to the DEAD box helicase family.</text>
</comment>
<dbReference type="InterPro" id="IPR011545">
    <property type="entry name" value="DEAD/DEAH_box_helicase_dom"/>
</dbReference>
<reference evidence="13" key="1">
    <citation type="submission" date="2018-10" db="EMBL/GenBank/DDBJ databases">
        <title>Transcriptome assembly of Aceria tosichella (Wheat curl mite) Type 2.</title>
        <authorList>
            <person name="Scully E.D."/>
            <person name="Geib S.M."/>
            <person name="Palmer N.A."/>
            <person name="Gupta A.K."/>
            <person name="Sarath G."/>
            <person name="Tatineni S."/>
        </authorList>
    </citation>
    <scope>NUCLEOTIDE SEQUENCE</scope>
    <source>
        <strain evidence="13">LincolnNE</strain>
    </source>
</reference>
<protein>
    <recommendedName>
        <fullName evidence="1">RNA helicase</fullName>
        <ecNumber evidence="1">3.6.4.13</ecNumber>
    </recommendedName>
</protein>
<evidence type="ECO:0000256" key="9">
    <source>
        <dbReference type="SAM" id="MobiDB-lite"/>
    </source>
</evidence>
<name>A0A6G1S5H1_9ACAR</name>
<feature type="domain" description="DEAD-box RNA helicase Q" evidence="12">
    <location>
        <begin position="290"/>
        <end position="318"/>
    </location>
</feature>
<keyword evidence="3 8" id="KW-0378">Hydrolase</keyword>
<dbReference type="InterPro" id="IPR027417">
    <property type="entry name" value="P-loop_NTPase"/>
</dbReference>
<accession>A0A6G1S5H1</accession>
<dbReference type="InterPro" id="IPR001650">
    <property type="entry name" value="Helicase_C-like"/>
</dbReference>
<feature type="compositionally biased region" description="Basic and acidic residues" evidence="9">
    <location>
        <begin position="729"/>
        <end position="779"/>
    </location>
</feature>
<evidence type="ECO:0000313" key="13">
    <source>
        <dbReference type="EMBL" id="MDE45756.1"/>
    </source>
</evidence>
<feature type="region of interest" description="Disordered" evidence="9">
    <location>
        <begin position="674"/>
        <end position="779"/>
    </location>
</feature>
<feature type="short sequence motif" description="Q motif" evidence="7">
    <location>
        <begin position="290"/>
        <end position="318"/>
    </location>
</feature>
<dbReference type="AlphaFoldDB" id="A0A6G1S5H1"/>
<feature type="compositionally biased region" description="Low complexity" evidence="9">
    <location>
        <begin position="706"/>
        <end position="715"/>
    </location>
</feature>
<evidence type="ECO:0000256" key="5">
    <source>
        <dbReference type="ARBA" id="ARBA00022840"/>
    </source>
</evidence>
<feature type="compositionally biased region" description="Basic and acidic residues" evidence="9">
    <location>
        <begin position="62"/>
        <end position="97"/>
    </location>
</feature>
<feature type="compositionally biased region" description="Basic and acidic residues" evidence="9">
    <location>
        <begin position="138"/>
        <end position="164"/>
    </location>
</feature>
<dbReference type="CDD" id="cd18787">
    <property type="entry name" value="SF2_C_DEAD"/>
    <property type="match status" value="1"/>
</dbReference>
<dbReference type="PROSITE" id="PS51192">
    <property type="entry name" value="HELICASE_ATP_BIND_1"/>
    <property type="match status" value="1"/>
</dbReference>
<dbReference type="Gene3D" id="3.40.50.300">
    <property type="entry name" value="P-loop containing nucleotide triphosphate hydrolases"/>
    <property type="match status" value="2"/>
</dbReference>
<evidence type="ECO:0000259" key="12">
    <source>
        <dbReference type="PROSITE" id="PS51195"/>
    </source>
</evidence>
<evidence type="ECO:0000256" key="1">
    <source>
        <dbReference type="ARBA" id="ARBA00012552"/>
    </source>
</evidence>
<dbReference type="SMART" id="SM00490">
    <property type="entry name" value="HELICc"/>
    <property type="match status" value="1"/>
</dbReference>
<dbReference type="EC" id="3.6.4.13" evidence="1"/>
<feature type="compositionally biased region" description="Acidic residues" evidence="9">
    <location>
        <begin position="121"/>
        <end position="131"/>
    </location>
</feature>
<proteinExistence type="inferred from homology"/>
<feature type="region of interest" description="Disordered" evidence="9">
    <location>
        <begin position="1"/>
        <end position="183"/>
    </location>
</feature>
<feature type="compositionally biased region" description="Basic and acidic residues" evidence="9">
    <location>
        <begin position="681"/>
        <end position="694"/>
    </location>
</feature>
<feature type="domain" description="Helicase C-terminal" evidence="11">
    <location>
        <begin position="524"/>
        <end position="670"/>
    </location>
</feature>
<evidence type="ECO:0000256" key="7">
    <source>
        <dbReference type="PROSITE-ProRule" id="PRU00552"/>
    </source>
</evidence>
<evidence type="ECO:0000256" key="2">
    <source>
        <dbReference type="ARBA" id="ARBA00022741"/>
    </source>
</evidence>
<keyword evidence="2 8" id="KW-0547">Nucleotide-binding</keyword>
<dbReference type="SUPFAM" id="SSF52540">
    <property type="entry name" value="P-loop containing nucleoside triphosphate hydrolases"/>
    <property type="match status" value="2"/>
</dbReference>
<dbReference type="SMART" id="SM00487">
    <property type="entry name" value="DEXDc"/>
    <property type="match status" value="1"/>
</dbReference>
<dbReference type="InterPro" id="IPR000629">
    <property type="entry name" value="RNA-helicase_DEAD-box_CS"/>
</dbReference>
<evidence type="ECO:0000256" key="8">
    <source>
        <dbReference type="RuleBase" id="RU000492"/>
    </source>
</evidence>
<evidence type="ECO:0000256" key="3">
    <source>
        <dbReference type="ARBA" id="ARBA00022801"/>
    </source>
</evidence>
<organism evidence="13">
    <name type="scientific">Aceria tosichella</name>
    <name type="common">wheat curl mite</name>
    <dbReference type="NCBI Taxonomy" id="561515"/>
    <lineage>
        <taxon>Eukaryota</taxon>
        <taxon>Metazoa</taxon>
        <taxon>Ecdysozoa</taxon>
        <taxon>Arthropoda</taxon>
        <taxon>Chelicerata</taxon>
        <taxon>Arachnida</taxon>
        <taxon>Acari</taxon>
        <taxon>Acariformes</taxon>
        <taxon>Trombidiformes</taxon>
        <taxon>Prostigmata</taxon>
        <taxon>Eupodina</taxon>
        <taxon>Eriophyoidea</taxon>
        <taxon>Eriophyidae</taxon>
        <taxon>Eriophyinae</taxon>
        <taxon>Aceriini</taxon>
        <taxon>Aceria</taxon>
    </lineage>
</organism>
<keyword evidence="5 8" id="KW-0067">ATP-binding</keyword>
<feature type="compositionally biased region" description="Polar residues" evidence="9">
    <location>
        <begin position="50"/>
        <end position="61"/>
    </location>
</feature>
<comment type="catalytic activity">
    <reaction evidence="6">
        <text>ATP + H2O = ADP + phosphate + H(+)</text>
        <dbReference type="Rhea" id="RHEA:13065"/>
        <dbReference type="ChEBI" id="CHEBI:15377"/>
        <dbReference type="ChEBI" id="CHEBI:15378"/>
        <dbReference type="ChEBI" id="CHEBI:30616"/>
        <dbReference type="ChEBI" id="CHEBI:43474"/>
        <dbReference type="ChEBI" id="CHEBI:456216"/>
        <dbReference type="EC" id="3.6.4.13"/>
    </reaction>
</comment>
<dbReference type="FunFam" id="3.40.50.300:FF:000079">
    <property type="entry name" value="probable ATP-dependent RNA helicase DDX17"/>
    <property type="match status" value="1"/>
</dbReference>
<dbReference type="GO" id="GO:0016787">
    <property type="term" value="F:hydrolase activity"/>
    <property type="evidence" value="ECO:0007669"/>
    <property type="project" value="UniProtKB-KW"/>
</dbReference>
<dbReference type="Pfam" id="PF00271">
    <property type="entry name" value="Helicase_C"/>
    <property type="match status" value="1"/>
</dbReference>
<dbReference type="PROSITE" id="PS00039">
    <property type="entry name" value="DEAD_ATP_HELICASE"/>
    <property type="match status" value="1"/>
</dbReference>
<evidence type="ECO:0000259" key="10">
    <source>
        <dbReference type="PROSITE" id="PS51192"/>
    </source>
</evidence>
<evidence type="ECO:0000256" key="6">
    <source>
        <dbReference type="ARBA" id="ARBA00047984"/>
    </source>
</evidence>
<dbReference type="PROSITE" id="PS51195">
    <property type="entry name" value="Q_MOTIF"/>
    <property type="match status" value="1"/>
</dbReference>
<dbReference type="GO" id="GO:0005524">
    <property type="term" value="F:ATP binding"/>
    <property type="evidence" value="ECO:0007669"/>
    <property type="project" value="UniProtKB-KW"/>
</dbReference>
<evidence type="ECO:0000256" key="4">
    <source>
        <dbReference type="ARBA" id="ARBA00022806"/>
    </source>
</evidence>
<dbReference type="InterPro" id="IPR014001">
    <property type="entry name" value="Helicase_ATP-bd"/>
</dbReference>
<evidence type="ECO:0000259" key="11">
    <source>
        <dbReference type="PROSITE" id="PS51194"/>
    </source>
</evidence>
<dbReference type="PANTHER" id="PTHR47958">
    <property type="entry name" value="ATP-DEPENDENT RNA HELICASE DBP3"/>
    <property type="match status" value="1"/>
</dbReference>
<feature type="domain" description="Helicase ATP-binding" evidence="10">
    <location>
        <begin position="321"/>
        <end position="496"/>
    </location>
</feature>
<sequence>MPSYVIMSQRPSACIPPPSDYAPKPRTPQASTRYRDRTNRGGYRNRTGCQDFSRQSSTVSFHSDKQKGDCNDDVRVKQQPRDRFYRTDDDDYFARVQDEDDDGNKGMGANDTSPTKSSAANEDDDDEDDPLDAYMKSLEGDTKADSTDAGRSDEAPRKEKELESKTSPAPQESERARAIRLDIEEADDIEESYYKYVEEKKCQLDNPDEEELHDQVDYDEDGNVIGVRKIKREVEPLPPIDHSKIAYEKFEKIFYREHEEISKLSDEQTKDLRAKLEIKVSGNAPPKPVCSFAHFKFDEKLMKVIRRSEYYQPTPIQAQAIPAALLGRNMIGIAMTGSGKTAAYLWPMIIHIMNQPNLKQGDGPIGLILVPTRELALQVYGEAKKFSSSYKLSVVCAYGGGSRYEQTKDLEAGAEIVVATPGRIIDLIKTGATNLKRVTYLVLDEADRFFEMGFEAQVRSICDHIRPDRQTLLFSATFKHRVEQLARTVTDDPIKIIQKTLGEANEDVTQHVVVFHDATKKWDWLTSRFVEFTSSGSVLIFVTRILNSEELQKKLTESNRKTLLLHGDMEQSERNRVITSFKRKDCDVMIATDVAARGLDISHIRTVINYDVARDIDTHIHRIGRTGRAGCKGDAYTLLSVEKDKEFAGHLVKNLESSNQLVNDDLLQLAMRSHTFRKSRERNNQKRDRHQQDHHYHHRSSHSHSRYNTSHNNRSQQHADRGSSYQRSSDSHGRYNQRESWTRDRQHQGSHERTSRESDERSSSAHMGRGDSKRPRWHS</sequence>
<feature type="compositionally biased region" description="Basic and acidic residues" evidence="9">
    <location>
        <begin position="172"/>
        <end position="183"/>
    </location>
</feature>
<feature type="compositionally biased region" description="Basic residues" evidence="9">
    <location>
        <begin position="695"/>
        <end position="705"/>
    </location>
</feature>
<dbReference type="GO" id="GO:0003676">
    <property type="term" value="F:nucleic acid binding"/>
    <property type="evidence" value="ECO:0007669"/>
    <property type="project" value="InterPro"/>
</dbReference>
<dbReference type="GO" id="GO:0003724">
    <property type="term" value="F:RNA helicase activity"/>
    <property type="evidence" value="ECO:0007669"/>
    <property type="project" value="UniProtKB-EC"/>
</dbReference>
<dbReference type="EMBL" id="GGYP01000985">
    <property type="protein sequence ID" value="MDE45756.1"/>
    <property type="molecule type" value="Transcribed_RNA"/>
</dbReference>
<feature type="compositionally biased region" description="Polar residues" evidence="9">
    <location>
        <begin position="110"/>
        <end position="120"/>
    </location>
</feature>
<keyword evidence="4 8" id="KW-0347">Helicase</keyword>